<dbReference type="InterPro" id="IPR036388">
    <property type="entry name" value="WH-like_DNA-bd_sf"/>
</dbReference>
<organism evidence="6 7">
    <name type="scientific">Paenibacillus agri</name>
    <dbReference type="NCBI Taxonomy" id="2744309"/>
    <lineage>
        <taxon>Bacteria</taxon>
        <taxon>Bacillati</taxon>
        <taxon>Bacillota</taxon>
        <taxon>Bacilli</taxon>
        <taxon>Bacillales</taxon>
        <taxon>Paenibacillaceae</taxon>
        <taxon>Paenibacillus</taxon>
    </lineage>
</organism>
<dbReference type="GO" id="GO:0003677">
    <property type="term" value="F:DNA binding"/>
    <property type="evidence" value="ECO:0007669"/>
    <property type="project" value="UniProtKB-KW"/>
</dbReference>
<evidence type="ECO:0000256" key="3">
    <source>
        <dbReference type="ARBA" id="ARBA00023125"/>
    </source>
</evidence>
<dbReference type="Pfam" id="PF00126">
    <property type="entry name" value="HTH_1"/>
    <property type="match status" value="1"/>
</dbReference>
<evidence type="ECO:0000259" key="5">
    <source>
        <dbReference type="PROSITE" id="PS50931"/>
    </source>
</evidence>
<dbReference type="EMBL" id="JABWCS010000198">
    <property type="protein sequence ID" value="NUU60200.1"/>
    <property type="molecule type" value="Genomic_DNA"/>
</dbReference>
<dbReference type="GO" id="GO:0003700">
    <property type="term" value="F:DNA-binding transcription factor activity"/>
    <property type="evidence" value="ECO:0007669"/>
    <property type="project" value="InterPro"/>
</dbReference>
<name>A0A850EK66_9BACL</name>
<dbReference type="RefSeq" id="WP_175370807.1">
    <property type="nucleotide sequence ID" value="NZ_JABWCS010000198.1"/>
</dbReference>
<comment type="caution">
    <text evidence="6">The sequence shown here is derived from an EMBL/GenBank/DDBJ whole genome shotgun (WGS) entry which is preliminary data.</text>
</comment>
<reference evidence="6" key="1">
    <citation type="submission" date="2020-06" db="EMBL/GenBank/DDBJ databases">
        <title>Paenibacillus sp. nov., isolated from soil.</title>
        <authorList>
            <person name="Seo Y.L."/>
        </authorList>
    </citation>
    <scope>NUCLEOTIDE SEQUENCE [LARGE SCALE GENOMIC DNA]</scope>
    <source>
        <strain evidence="6">JW14</strain>
    </source>
</reference>
<dbReference type="PROSITE" id="PS50931">
    <property type="entry name" value="HTH_LYSR"/>
    <property type="match status" value="1"/>
</dbReference>
<dbReference type="InterPro" id="IPR036390">
    <property type="entry name" value="WH_DNA-bd_sf"/>
</dbReference>
<gene>
    <name evidence="6" type="ORF">HPT30_07570</name>
</gene>
<dbReference type="InterPro" id="IPR005119">
    <property type="entry name" value="LysR_subst-bd"/>
</dbReference>
<evidence type="ECO:0000256" key="4">
    <source>
        <dbReference type="ARBA" id="ARBA00023163"/>
    </source>
</evidence>
<dbReference type="PANTHER" id="PTHR30419">
    <property type="entry name" value="HTH-TYPE TRANSCRIPTIONAL REGULATOR YBHD"/>
    <property type="match status" value="1"/>
</dbReference>
<dbReference type="Proteomes" id="UP000564806">
    <property type="component" value="Unassembled WGS sequence"/>
</dbReference>
<keyword evidence="2" id="KW-0805">Transcription regulation</keyword>
<sequence length="293" mass="32720">MNNNQIRLFVKIAESGSFTKAGLELNMTQPAVSRAISTLEDELDVKLLLRDRRNGLALTDVGKRVLVLFREILAGFDKVNQEIALEKGLEKGRIRIGAFPVAAAYFFPKIIRSIASQYPGVEIEMFEGSVTEVKDWLDSRFIDVGLILPPIGEFETFPLFREQLYGVVQEDNPLGKHKIISVSDLQQEPLLICRAGYEPPIEDLFRRSGSILNPKYVVNNFSTALNMIHEGLAVGIMSDLSLMSLPPGVVVRELSPDAYRDIHIAVQSLENSSIAVKLFIETALQLFTNKETE</sequence>
<dbReference type="Gene3D" id="3.40.190.290">
    <property type="match status" value="1"/>
</dbReference>
<evidence type="ECO:0000313" key="7">
    <source>
        <dbReference type="Proteomes" id="UP000564806"/>
    </source>
</evidence>
<dbReference type="CDD" id="cd05466">
    <property type="entry name" value="PBP2_LTTR_substrate"/>
    <property type="match status" value="1"/>
</dbReference>
<dbReference type="Pfam" id="PF03466">
    <property type="entry name" value="LysR_substrate"/>
    <property type="match status" value="1"/>
</dbReference>
<evidence type="ECO:0000256" key="1">
    <source>
        <dbReference type="ARBA" id="ARBA00009437"/>
    </source>
</evidence>
<dbReference type="FunFam" id="1.10.10.10:FF:000001">
    <property type="entry name" value="LysR family transcriptional regulator"/>
    <property type="match status" value="1"/>
</dbReference>
<dbReference type="PRINTS" id="PR00039">
    <property type="entry name" value="HTHLYSR"/>
</dbReference>
<dbReference type="InterPro" id="IPR000847">
    <property type="entry name" value="LysR_HTH_N"/>
</dbReference>
<dbReference type="GO" id="GO:0005829">
    <property type="term" value="C:cytosol"/>
    <property type="evidence" value="ECO:0007669"/>
    <property type="project" value="TreeGrafter"/>
</dbReference>
<dbReference type="PANTHER" id="PTHR30419:SF24">
    <property type="entry name" value="HTH-TYPE TRANSCRIPTIONAL REGULATOR CZCR"/>
    <property type="match status" value="1"/>
</dbReference>
<keyword evidence="7" id="KW-1185">Reference proteome</keyword>
<comment type="similarity">
    <text evidence="1">Belongs to the LysR transcriptional regulatory family.</text>
</comment>
<evidence type="ECO:0000256" key="2">
    <source>
        <dbReference type="ARBA" id="ARBA00023015"/>
    </source>
</evidence>
<dbReference type="Gene3D" id="1.10.10.10">
    <property type="entry name" value="Winged helix-like DNA-binding domain superfamily/Winged helix DNA-binding domain"/>
    <property type="match status" value="1"/>
</dbReference>
<dbReference type="SUPFAM" id="SSF46785">
    <property type="entry name" value="Winged helix' DNA-binding domain"/>
    <property type="match status" value="1"/>
</dbReference>
<keyword evidence="3" id="KW-0238">DNA-binding</keyword>
<accession>A0A850EK66</accession>
<proteinExistence type="inferred from homology"/>
<feature type="domain" description="HTH lysR-type" evidence="5">
    <location>
        <begin position="1"/>
        <end position="59"/>
    </location>
</feature>
<evidence type="ECO:0000313" key="6">
    <source>
        <dbReference type="EMBL" id="NUU60200.1"/>
    </source>
</evidence>
<keyword evidence="4" id="KW-0804">Transcription</keyword>
<protein>
    <submittedName>
        <fullName evidence="6">LysR family transcriptional regulator</fullName>
    </submittedName>
</protein>
<dbReference type="AlphaFoldDB" id="A0A850EK66"/>
<dbReference type="SUPFAM" id="SSF53850">
    <property type="entry name" value="Periplasmic binding protein-like II"/>
    <property type="match status" value="1"/>
</dbReference>
<dbReference type="InterPro" id="IPR050950">
    <property type="entry name" value="HTH-type_LysR_regulators"/>
</dbReference>